<name>A0ACA9P8J5_9GLOM</name>
<proteinExistence type="predicted"/>
<dbReference type="Proteomes" id="UP000789525">
    <property type="component" value="Unassembled WGS sequence"/>
</dbReference>
<gene>
    <name evidence="1" type="ORF">ACOLOM_LOCUS10095</name>
</gene>
<sequence>WRADSTARKAASSVGKLLDEHSQPIEPDTAPSPVASSTIKIIPWIADRPSSLFNSTISTMARLYPRQDTGDLSGTITNPADPTARARKQKAGAGNADDVTLDASGEDAHQKGIYPSTSSHAGAGMGGAPGLGGAGFGMMNGGVKHNGGSGNGNTIVPIPLKGLGVDSSEQSSYYSQSTGRKPVQPGSGYEHARRPTADSYDSRSNFDSPKDGNDSAPPRSAGAGSINNGQAAPRSGSAQAITRPYVVGSHPYYRTSNAQSSSTENLGYTSTNNNVPYSNNNAS</sequence>
<protein>
    <submittedName>
        <fullName evidence="1">3266_t:CDS:1</fullName>
    </submittedName>
</protein>
<feature type="non-terminal residue" evidence="1">
    <location>
        <position position="283"/>
    </location>
</feature>
<feature type="non-terminal residue" evidence="1">
    <location>
        <position position="1"/>
    </location>
</feature>
<dbReference type="EMBL" id="CAJVPT010031439">
    <property type="protein sequence ID" value="CAG8697682.1"/>
    <property type="molecule type" value="Genomic_DNA"/>
</dbReference>
<evidence type="ECO:0000313" key="2">
    <source>
        <dbReference type="Proteomes" id="UP000789525"/>
    </source>
</evidence>
<reference evidence="1" key="1">
    <citation type="submission" date="2021-06" db="EMBL/GenBank/DDBJ databases">
        <authorList>
            <person name="Kallberg Y."/>
            <person name="Tangrot J."/>
            <person name="Rosling A."/>
        </authorList>
    </citation>
    <scope>NUCLEOTIDE SEQUENCE</scope>
    <source>
        <strain evidence="1">CL356</strain>
    </source>
</reference>
<keyword evidence="2" id="KW-1185">Reference proteome</keyword>
<accession>A0ACA9P8J5</accession>
<evidence type="ECO:0000313" key="1">
    <source>
        <dbReference type="EMBL" id="CAG8697682.1"/>
    </source>
</evidence>
<comment type="caution">
    <text evidence="1">The sequence shown here is derived from an EMBL/GenBank/DDBJ whole genome shotgun (WGS) entry which is preliminary data.</text>
</comment>
<organism evidence="1 2">
    <name type="scientific">Acaulospora colombiana</name>
    <dbReference type="NCBI Taxonomy" id="27376"/>
    <lineage>
        <taxon>Eukaryota</taxon>
        <taxon>Fungi</taxon>
        <taxon>Fungi incertae sedis</taxon>
        <taxon>Mucoromycota</taxon>
        <taxon>Glomeromycotina</taxon>
        <taxon>Glomeromycetes</taxon>
        <taxon>Diversisporales</taxon>
        <taxon>Acaulosporaceae</taxon>
        <taxon>Acaulospora</taxon>
    </lineage>
</organism>